<keyword evidence="3" id="KW-1185">Reference proteome</keyword>
<dbReference type="Proteomes" id="UP000247540">
    <property type="component" value="Unassembled WGS sequence"/>
</dbReference>
<dbReference type="AlphaFoldDB" id="A0A318SPY1"/>
<accession>A0A318SPY1</accession>
<name>A0A318SPY1_9BURK</name>
<sequence length="74" mass="8175">MYCLKHDAQSGYVEVGCDTPDALVVVTRMELAQYSPVYLDIESAKQIGLALLLVMSVAVVIRMAIKSLSQRNEE</sequence>
<reference evidence="2 3" key="1">
    <citation type="submission" date="2018-06" db="EMBL/GenBank/DDBJ databases">
        <title>Genomic Encyclopedia of Type Strains, Phase III (KMG-III): the genomes of soil and plant-associated and newly described type strains.</title>
        <authorList>
            <person name="Whitman W."/>
        </authorList>
    </citation>
    <scope>NUCLEOTIDE SEQUENCE [LARGE SCALE GENOMIC DNA]</scope>
    <source>
        <strain evidence="2 3">CECT 7646</strain>
    </source>
</reference>
<keyword evidence="1" id="KW-0472">Membrane</keyword>
<dbReference type="OrthoDB" id="8911637at2"/>
<dbReference type="EMBL" id="QJTC01000002">
    <property type="protein sequence ID" value="PYE79349.1"/>
    <property type="molecule type" value="Genomic_DNA"/>
</dbReference>
<proteinExistence type="predicted"/>
<evidence type="ECO:0000313" key="2">
    <source>
        <dbReference type="EMBL" id="PYE79349.1"/>
    </source>
</evidence>
<organism evidence="2 3">
    <name type="scientific">Xylophilus ampelinus</name>
    <dbReference type="NCBI Taxonomy" id="54067"/>
    <lineage>
        <taxon>Bacteria</taxon>
        <taxon>Pseudomonadati</taxon>
        <taxon>Pseudomonadota</taxon>
        <taxon>Betaproteobacteria</taxon>
        <taxon>Burkholderiales</taxon>
        <taxon>Xylophilus</taxon>
    </lineage>
</organism>
<evidence type="ECO:0000313" key="3">
    <source>
        <dbReference type="Proteomes" id="UP000247540"/>
    </source>
</evidence>
<protein>
    <submittedName>
        <fullName evidence="2">Uncharacterized protein</fullName>
    </submittedName>
</protein>
<gene>
    <name evidence="2" type="ORF">DFQ15_10280</name>
</gene>
<comment type="caution">
    <text evidence="2">The sequence shown here is derived from an EMBL/GenBank/DDBJ whole genome shotgun (WGS) entry which is preliminary data.</text>
</comment>
<keyword evidence="1" id="KW-1133">Transmembrane helix</keyword>
<dbReference type="RefSeq" id="WP_110464332.1">
    <property type="nucleotide sequence ID" value="NZ_JAMOFZ010000001.1"/>
</dbReference>
<evidence type="ECO:0000256" key="1">
    <source>
        <dbReference type="SAM" id="Phobius"/>
    </source>
</evidence>
<keyword evidence="1" id="KW-0812">Transmembrane</keyword>
<feature type="transmembrane region" description="Helical" evidence="1">
    <location>
        <begin position="47"/>
        <end position="65"/>
    </location>
</feature>